<dbReference type="Gene3D" id="3.30.70.2050">
    <property type="match status" value="1"/>
</dbReference>
<dbReference type="STRING" id="1002526.SAMN05216578_106111"/>
<reference evidence="1 2" key="1">
    <citation type="submission" date="2016-10" db="EMBL/GenBank/DDBJ databases">
        <authorList>
            <person name="de Groot N.N."/>
        </authorList>
    </citation>
    <scope>NUCLEOTIDE SEQUENCE [LARGE SCALE GENOMIC DNA]</scope>
    <source>
        <strain evidence="1 2">JCM 18415</strain>
    </source>
</reference>
<protein>
    <submittedName>
        <fullName evidence="1">Copper chaperone NosL</fullName>
    </submittedName>
</protein>
<dbReference type="SUPFAM" id="SSF160387">
    <property type="entry name" value="NosL/MerB-like"/>
    <property type="match status" value="1"/>
</dbReference>
<dbReference type="Gene3D" id="3.30.70.2060">
    <property type="match status" value="1"/>
</dbReference>
<dbReference type="RefSeq" id="WP_090539161.1">
    <property type="nucleotide sequence ID" value="NZ_FOYD01000006.1"/>
</dbReference>
<dbReference type="Pfam" id="PF05573">
    <property type="entry name" value="NosL"/>
    <property type="match status" value="1"/>
</dbReference>
<evidence type="ECO:0000313" key="2">
    <source>
        <dbReference type="Proteomes" id="UP000242815"/>
    </source>
</evidence>
<dbReference type="Proteomes" id="UP000242815">
    <property type="component" value="Unassembled WGS sequence"/>
</dbReference>
<dbReference type="PROSITE" id="PS51257">
    <property type="entry name" value="PROKAR_LIPOPROTEIN"/>
    <property type="match status" value="1"/>
</dbReference>
<dbReference type="EMBL" id="FOYD01000006">
    <property type="protein sequence ID" value="SFQ84369.1"/>
    <property type="molecule type" value="Genomic_DNA"/>
</dbReference>
<gene>
    <name evidence="1" type="ORF">SAMN05216578_106111</name>
</gene>
<evidence type="ECO:0000313" key="1">
    <source>
        <dbReference type="EMBL" id="SFQ84369.1"/>
    </source>
</evidence>
<accession>A0A1I6BTW3</accession>
<dbReference type="OrthoDB" id="982633at2"/>
<dbReference type="InterPro" id="IPR008719">
    <property type="entry name" value="N2O_reductase_NosL"/>
</dbReference>
<dbReference type="AlphaFoldDB" id="A0A1I6BTW3"/>
<proteinExistence type="predicted"/>
<dbReference type="PANTHER" id="PTHR41247:SF1">
    <property type="entry name" value="HTH-TYPE TRANSCRIPTIONAL REPRESSOR YCNK"/>
    <property type="match status" value="1"/>
</dbReference>
<organism evidence="1 2">
    <name type="scientific">Halopseudomonas formosensis</name>
    <dbReference type="NCBI Taxonomy" id="1002526"/>
    <lineage>
        <taxon>Bacteria</taxon>
        <taxon>Pseudomonadati</taxon>
        <taxon>Pseudomonadota</taxon>
        <taxon>Gammaproteobacteria</taxon>
        <taxon>Pseudomonadales</taxon>
        <taxon>Pseudomonadaceae</taxon>
        <taxon>Halopseudomonas</taxon>
    </lineage>
</organism>
<sequence>MKLRYNLPLGLILAVLLGLAGCGDREEAEVSLDPVAFHSEDECHVCGMVVMDFPGPKGQAVARDGVRKFCSTAEMLSWWLQPENRILQLRLYVHDMGRSHWGQPDDAYLVDATQAWYVTGTGLEGAMGASLASFAEREAAEALAARHQGARVVAFSDIDEQFLQQAAAAQHGGMGHDMHSQPMDPHSHTGH</sequence>
<dbReference type="PANTHER" id="PTHR41247">
    <property type="entry name" value="HTH-TYPE TRANSCRIPTIONAL REPRESSOR YCNK"/>
    <property type="match status" value="1"/>
</dbReference>
<name>A0A1I6BTW3_9GAMM</name>